<keyword evidence="6" id="KW-1185">Reference proteome</keyword>
<dbReference type="SUPFAM" id="SSF57756">
    <property type="entry name" value="Retrovirus zinc finger-like domains"/>
    <property type="match status" value="1"/>
</dbReference>
<dbReference type="Pfam" id="PF00098">
    <property type="entry name" value="zf-CCHC"/>
    <property type="match status" value="1"/>
</dbReference>
<dbReference type="InterPro" id="IPR036875">
    <property type="entry name" value="Znf_CCHC_sf"/>
</dbReference>
<reference evidence="5" key="2">
    <citation type="journal article" date="2019" name="IMA Fungus">
        <title>Genome sequencing and comparison of five Tilletia species to identify candidate genes for the detection of regulated species infecting wheat.</title>
        <authorList>
            <person name="Nguyen H.D.T."/>
            <person name="Sultana T."/>
            <person name="Kesanakurti P."/>
            <person name="Hambleton S."/>
        </authorList>
    </citation>
    <scope>NUCLEOTIDE SEQUENCE</scope>
    <source>
        <strain evidence="5">DAOMC 236426</strain>
    </source>
</reference>
<dbReference type="Gene3D" id="4.10.60.10">
    <property type="entry name" value="Zinc finger, CCHC-type"/>
    <property type="match status" value="1"/>
</dbReference>
<evidence type="ECO:0000256" key="3">
    <source>
        <dbReference type="SAM" id="MobiDB-lite"/>
    </source>
</evidence>
<accession>A0A8X7MR18</accession>
<feature type="region of interest" description="Disordered" evidence="3">
    <location>
        <begin position="549"/>
        <end position="585"/>
    </location>
</feature>
<dbReference type="SMART" id="SM00343">
    <property type="entry name" value="ZnF_C2HC"/>
    <property type="match status" value="1"/>
</dbReference>
<feature type="compositionally biased region" description="Polar residues" evidence="3">
    <location>
        <begin position="232"/>
        <end position="246"/>
    </location>
</feature>
<dbReference type="Proteomes" id="UP000077684">
    <property type="component" value="Unassembled WGS sequence"/>
</dbReference>
<dbReference type="AlphaFoldDB" id="A0A8X7MR18"/>
<evidence type="ECO:0000256" key="2">
    <source>
        <dbReference type="PROSITE-ProRule" id="PRU00047"/>
    </source>
</evidence>
<keyword evidence="2" id="KW-0479">Metal-binding</keyword>
<dbReference type="PROSITE" id="PS50158">
    <property type="entry name" value="ZF_CCHC"/>
    <property type="match status" value="1"/>
</dbReference>
<organism evidence="5 6">
    <name type="scientific">Tilletia controversa</name>
    <name type="common">dwarf bunt fungus</name>
    <dbReference type="NCBI Taxonomy" id="13291"/>
    <lineage>
        <taxon>Eukaryota</taxon>
        <taxon>Fungi</taxon>
        <taxon>Dikarya</taxon>
        <taxon>Basidiomycota</taxon>
        <taxon>Ustilaginomycotina</taxon>
        <taxon>Exobasidiomycetes</taxon>
        <taxon>Tilletiales</taxon>
        <taxon>Tilletiaceae</taxon>
        <taxon>Tilletia</taxon>
    </lineage>
</organism>
<protein>
    <recommendedName>
        <fullName evidence="4">CCHC-type domain-containing protein</fullName>
    </recommendedName>
</protein>
<evidence type="ECO:0000256" key="1">
    <source>
        <dbReference type="ARBA" id="ARBA00022664"/>
    </source>
</evidence>
<feature type="region of interest" description="Disordered" evidence="3">
    <location>
        <begin position="75"/>
        <end position="119"/>
    </location>
</feature>
<sequence>MSAQDHTTSSLPPGSASADSASQRQPTLADIFNAVTDIKNRVTAVEQDLATQRAALASLTSEAVLPYRSSALRTPPSLTGGGTAAAGAHRATDLPPALGLSPSAAPILQPGQTGGPYGLTPVVPEQERRYTRVRASMGVSGFPLPPQASPAPHRAQVPPQMQTRWAPTPYRSAPRDSDPTLKGLKEDLYAIHQDYCRSTNPGWTDDQVDREATKKTAEDYLAMRRRAIEETLASTASPSKPQQGHQDSSRPFRRVNWDMVKMITKLNYDNWSDWRSSIYSLLGTVPGAIGIIEGTIWGPRYLDPLDYSSHPDYDEALDLELGQVIQSCTEPSIKSLLLKTTSEQELRGSFFYKDLRVWLVPNQGYAALKLIAKMGRHRQRKEESVKEFGERLRRFYLELQSANETLDQTKQVGFLLAGLRFRFQAARDSIVSRQAAGEAFTFEKALRILAETEESFDAFDDRRRGGHAARTTPPTARLIPPLSRPSSHFAEEGLDGFDPESDGDDEDIQAFAAQFARQFIARRKEGYGRPFTGACFICKKTGHRASDCQQNQETQGQGQGQSGSTARALAAEANATPPTSSMVHTCGKDAGRASYANGVPAIGAFEAQVWEDELNALPSALNVVASE</sequence>
<feature type="region of interest" description="Disordered" evidence="3">
    <location>
        <begin position="1"/>
        <end position="25"/>
    </location>
</feature>
<keyword evidence="2" id="KW-0862">Zinc</keyword>
<feature type="region of interest" description="Disordered" evidence="3">
    <location>
        <begin position="232"/>
        <end position="251"/>
    </location>
</feature>
<feature type="region of interest" description="Disordered" evidence="3">
    <location>
        <begin position="462"/>
        <end position="504"/>
    </location>
</feature>
<reference evidence="5" key="1">
    <citation type="submission" date="2016-04" db="EMBL/GenBank/DDBJ databases">
        <authorList>
            <person name="Nguyen H.D."/>
            <person name="Samba Siva P."/>
            <person name="Cullis J."/>
            <person name="Levesque C.A."/>
            <person name="Hambleton S."/>
        </authorList>
    </citation>
    <scope>NUCLEOTIDE SEQUENCE</scope>
    <source>
        <strain evidence="5">DAOMC 236426</strain>
    </source>
</reference>
<feature type="domain" description="CCHC-type" evidence="4">
    <location>
        <begin position="535"/>
        <end position="550"/>
    </location>
</feature>
<keyword evidence="2" id="KW-0863">Zinc-finger</keyword>
<evidence type="ECO:0000259" key="4">
    <source>
        <dbReference type="PROSITE" id="PS50158"/>
    </source>
</evidence>
<evidence type="ECO:0000313" key="6">
    <source>
        <dbReference type="Proteomes" id="UP000077684"/>
    </source>
</evidence>
<dbReference type="EMBL" id="LWDE02000626">
    <property type="protein sequence ID" value="KAE8246049.1"/>
    <property type="molecule type" value="Genomic_DNA"/>
</dbReference>
<keyword evidence="1" id="KW-0507">mRNA processing</keyword>
<name>A0A8X7MR18_9BASI</name>
<comment type="caution">
    <text evidence="5">The sequence shown here is derived from an EMBL/GenBank/DDBJ whole genome shotgun (WGS) entry which is preliminary data.</text>
</comment>
<dbReference type="GO" id="GO:0003676">
    <property type="term" value="F:nucleic acid binding"/>
    <property type="evidence" value="ECO:0007669"/>
    <property type="project" value="InterPro"/>
</dbReference>
<dbReference type="GO" id="GO:0008270">
    <property type="term" value="F:zinc ion binding"/>
    <property type="evidence" value="ECO:0007669"/>
    <property type="project" value="UniProtKB-KW"/>
</dbReference>
<feature type="compositionally biased region" description="Acidic residues" evidence="3">
    <location>
        <begin position="492"/>
        <end position="504"/>
    </location>
</feature>
<dbReference type="InterPro" id="IPR001878">
    <property type="entry name" value="Znf_CCHC"/>
</dbReference>
<gene>
    <name evidence="5" type="ORF">A4X06_0g5230</name>
</gene>
<dbReference type="GO" id="GO:0006397">
    <property type="term" value="P:mRNA processing"/>
    <property type="evidence" value="ECO:0007669"/>
    <property type="project" value="UniProtKB-KW"/>
</dbReference>
<feature type="compositionally biased region" description="Low complexity" evidence="3">
    <location>
        <begin position="549"/>
        <end position="575"/>
    </location>
</feature>
<proteinExistence type="predicted"/>
<evidence type="ECO:0000313" key="5">
    <source>
        <dbReference type="EMBL" id="KAE8246049.1"/>
    </source>
</evidence>
<feature type="compositionally biased region" description="Low complexity" evidence="3">
    <location>
        <begin position="94"/>
        <end position="108"/>
    </location>
</feature>